<feature type="compositionally biased region" description="Low complexity" evidence="5">
    <location>
        <begin position="532"/>
        <end position="556"/>
    </location>
</feature>
<feature type="compositionally biased region" description="Basic residues" evidence="5">
    <location>
        <begin position="890"/>
        <end position="909"/>
    </location>
</feature>
<dbReference type="PANTHER" id="PTHR47636">
    <property type="entry name" value="TRANSCRIPTIONAL REGULATORY PROTEIN RCO1"/>
    <property type="match status" value="1"/>
</dbReference>
<keyword evidence="3" id="KW-0862">Zinc</keyword>
<dbReference type="CDD" id="cd15535">
    <property type="entry name" value="PHD1_Rco1"/>
    <property type="match status" value="1"/>
</dbReference>
<feature type="region of interest" description="Disordered" evidence="5">
    <location>
        <begin position="329"/>
        <end position="354"/>
    </location>
</feature>
<feature type="compositionally biased region" description="Polar residues" evidence="5">
    <location>
        <begin position="62"/>
        <end position="71"/>
    </location>
</feature>
<name>A0AAE0PFT5_SORBR</name>
<feature type="compositionally biased region" description="Polar residues" evidence="5">
    <location>
        <begin position="1324"/>
        <end position="1338"/>
    </location>
</feature>
<feature type="compositionally biased region" description="Basic and acidic residues" evidence="5">
    <location>
        <begin position="520"/>
        <end position="531"/>
    </location>
</feature>
<feature type="compositionally biased region" description="Low complexity" evidence="5">
    <location>
        <begin position="861"/>
        <end position="886"/>
    </location>
</feature>
<proteinExistence type="predicted"/>
<evidence type="ECO:0000256" key="2">
    <source>
        <dbReference type="ARBA" id="ARBA00022771"/>
    </source>
</evidence>
<dbReference type="InterPro" id="IPR019787">
    <property type="entry name" value="Znf_PHD-finger"/>
</dbReference>
<keyword evidence="8" id="KW-1185">Reference proteome</keyword>
<feature type="compositionally biased region" description="Basic and acidic residues" evidence="5">
    <location>
        <begin position="341"/>
        <end position="354"/>
    </location>
</feature>
<feature type="compositionally biased region" description="Polar residues" evidence="5">
    <location>
        <begin position="831"/>
        <end position="840"/>
    </location>
</feature>
<organism evidence="7 8">
    <name type="scientific">Sordaria brevicollis</name>
    <dbReference type="NCBI Taxonomy" id="83679"/>
    <lineage>
        <taxon>Eukaryota</taxon>
        <taxon>Fungi</taxon>
        <taxon>Dikarya</taxon>
        <taxon>Ascomycota</taxon>
        <taxon>Pezizomycotina</taxon>
        <taxon>Sordariomycetes</taxon>
        <taxon>Sordariomycetidae</taxon>
        <taxon>Sordariales</taxon>
        <taxon>Sordariaceae</taxon>
        <taxon>Sordaria</taxon>
    </lineage>
</organism>
<dbReference type="FunFam" id="2.30.30.1150:FF:000006">
    <property type="entry name" value="Uncharacterized protein"/>
    <property type="match status" value="1"/>
</dbReference>
<feature type="compositionally biased region" description="Pro residues" evidence="5">
    <location>
        <begin position="453"/>
        <end position="464"/>
    </location>
</feature>
<dbReference type="GO" id="GO:0006357">
    <property type="term" value="P:regulation of transcription by RNA polymerase II"/>
    <property type="evidence" value="ECO:0007669"/>
    <property type="project" value="TreeGrafter"/>
</dbReference>
<feature type="region of interest" description="Disordered" evidence="5">
    <location>
        <begin position="1"/>
        <end position="89"/>
    </location>
</feature>
<evidence type="ECO:0000256" key="1">
    <source>
        <dbReference type="ARBA" id="ARBA00022723"/>
    </source>
</evidence>
<feature type="compositionally biased region" description="Basic and acidic residues" evidence="5">
    <location>
        <begin position="1343"/>
        <end position="1358"/>
    </location>
</feature>
<dbReference type="Gene3D" id="2.30.30.1150">
    <property type="match status" value="1"/>
</dbReference>
<feature type="region of interest" description="Disordered" evidence="5">
    <location>
        <begin position="818"/>
        <end position="932"/>
    </location>
</feature>
<feature type="compositionally biased region" description="Gly residues" evidence="5">
    <location>
        <begin position="38"/>
        <end position="60"/>
    </location>
</feature>
<feature type="compositionally biased region" description="Basic and acidic residues" evidence="5">
    <location>
        <begin position="559"/>
        <end position="571"/>
    </location>
</feature>
<feature type="compositionally biased region" description="Basic residues" evidence="5">
    <location>
        <begin position="1380"/>
        <end position="1389"/>
    </location>
</feature>
<sequence length="1409" mass="151808">MVSPSTRSTRSRYSSPRQTSSGSVDPTKGQRSASASGSGSGGSGNASGSGGKSRGNGAGGVNSKSSATEGQKTFMDRWLEPPVQNKPSFADAGLVRHGVVEGMAPLGTMPKAGFFKKATPAPQPPESKPFKPTRIVIKRTAAPPPPAPAPAATILAPEEDETEDEEESGNGSLMTGADETGSERMTPAPIYSATTRRPLPVSQIIATSNGLVVDPQSQFLDAVVAKAVDEAVAHHRFPTAWALKTLHQEGNPKFRILAEKVFMQTADAGVLEEFAQLLHEKKREARRANLIASYAETMRNAGQAPPNPRRASYDHLVKYDISAVRRYREAGEQQRTGSGEVKQEEAGHEGVQERVRELQQTELSVVVQQPLLHQQNQQDLQYRQRLQFQQDQRQPQRYQTTDPEPGPHPKPNPEQESEPGQPVKEPQPELAPTSEPALEHLPLDPQLLNPPHQQSPPSPQPSSPPQQKQNQQAPQPELVSDPAPRPLNTGGKRDKEQQEYEDRQSHSDPPLDLSSSHTGQDPEKVRGKEQELLLASTKSATTPALALAPALAPASLEPEQERRSPDHEQETKGGNPEVHVRKKLKASPRKSESAKAKMVVNGVNGKAKSVSPKKRARASSISSSSSLSSARSLSSLEDVFDGDGINTSFAIPASPSRASPASIISPAAAVEPAATGAADGVEGGNQDAVAPHPITVRRRINVRRNKNVSPALPSPASPTGRQSDSLDPANRPYEMPAVVDAPLFPNLSSKKGSKSGVQGVVFPSKVGRIDENDPKYRLRLSAKNISTNNNKQFPVSFTRESYPAEEQPSVEAEEMLVSEPTTEPMSLAAPETTTRATSVSAEGRSTRASRKRSHVELEDQPSSPTAAAFPASDAASTAANSRAATPVLRPAKKPRTGLRVKNSPMKKKTSAAGMPRASGERSSPTITNGNYAKEDDNDDYCSSCGGNGQLICCDGCTRSFHFSCVDPPLMQGAMPDEWFCNVCRTAHNPPAFPEYSGPFALLMEKLDTKNSSAFALPLDVREYFEAVRTGQDGEYEEIVPLVKPPAKRKKNDEESGPDFFRLRDDKGDPVTCHLCKGGAVPRTRVIIPCSLCGLYWHLDCLDPPLTNPPVLRTWRCPCHVDDLLAKVPGQLAPAHKFRKIKGASVVKPAYGRAYVNNGYVEIDPEASDDETGWRDVETYGRVVRLPAKGIKLDFLSRVRENRKGKPIPPLNISQPTGTGASSSLLNKRSLEEQQAVYNLAALSGQGANGVNTLVDVLLAEADPSIISLMASGNSNHLASGKLNHMDQQSLRAMLAQMEKMTSQIKNMLEPFTPVAASQDQLVSSKVPSLTNSSQSITDGESENTVRDLDTTPTVKKELPPSPAATDDVATTKQTKEPAGPRRKKRKSNGRKSADSDAVLLQNGDMNVDA</sequence>
<feature type="compositionally biased region" description="Low complexity" evidence="5">
    <location>
        <begin position="507"/>
        <end position="517"/>
    </location>
</feature>
<dbReference type="Pfam" id="PF00628">
    <property type="entry name" value="PHD"/>
    <property type="match status" value="1"/>
</dbReference>
<dbReference type="Gene3D" id="3.30.40.10">
    <property type="entry name" value="Zinc/RING finger domain, C3HC4 (zinc finger)"/>
    <property type="match status" value="1"/>
</dbReference>
<feature type="compositionally biased region" description="Low complexity" evidence="5">
    <location>
        <begin position="1"/>
        <end position="37"/>
    </location>
</feature>
<dbReference type="EMBL" id="JAUTDP010000005">
    <property type="protein sequence ID" value="KAK3399125.1"/>
    <property type="molecule type" value="Genomic_DNA"/>
</dbReference>
<protein>
    <recommendedName>
        <fullName evidence="6">PHD-type domain-containing protein</fullName>
    </recommendedName>
</protein>
<feature type="compositionally biased region" description="Basic residues" evidence="5">
    <location>
        <begin position="695"/>
        <end position="706"/>
    </location>
</feature>
<gene>
    <name evidence="7" type="ORF">B0T20DRAFT_352181</name>
</gene>
<feature type="compositionally biased region" description="Basic and acidic residues" evidence="5">
    <location>
        <begin position="491"/>
        <end position="506"/>
    </location>
</feature>
<feature type="region of interest" description="Disordered" evidence="5">
    <location>
        <begin position="675"/>
        <end position="732"/>
    </location>
</feature>
<evidence type="ECO:0000256" key="5">
    <source>
        <dbReference type="SAM" id="MobiDB-lite"/>
    </source>
</evidence>
<feature type="compositionally biased region" description="Acidic residues" evidence="5">
    <location>
        <begin position="157"/>
        <end position="168"/>
    </location>
</feature>
<feature type="region of interest" description="Disordered" evidence="5">
    <location>
        <begin position="387"/>
        <end position="633"/>
    </location>
</feature>
<comment type="caution">
    <text evidence="7">The sequence shown here is derived from an EMBL/GenBank/DDBJ whole genome shotgun (WGS) entry which is preliminary data.</text>
</comment>
<evidence type="ECO:0000313" key="7">
    <source>
        <dbReference type="EMBL" id="KAK3399125.1"/>
    </source>
</evidence>
<reference evidence="7" key="2">
    <citation type="submission" date="2023-07" db="EMBL/GenBank/DDBJ databases">
        <authorList>
            <consortium name="Lawrence Berkeley National Laboratory"/>
            <person name="Haridas S."/>
            <person name="Hensen N."/>
            <person name="Bonometti L."/>
            <person name="Westerberg I."/>
            <person name="Brannstrom I.O."/>
            <person name="Guillou S."/>
            <person name="Cros-Aarteil S."/>
            <person name="Calhoun S."/>
            <person name="Kuo A."/>
            <person name="Mondo S."/>
            <person name="Pangilinan J."/>
            <person name="Riley R."/>
            <person name="LaButti K."/>
            <person name="Andreopoulos B."/>
            <person name="Lipzen A."/>
            <person name="Chen C."/>
            <person name="Yanf M."/>
            <person name="Daum C."/>
            <person name="Ng V."/>
            <person name="Clum A."/>
            <person name="Steindorff A."/>
            <person name="Ohm R."/>
            <person name="Martin F."/>
            <person name="Silar P."/>
            <person name="Natvig D."/>
            <person name="Lalanne C."/>
            <person name="Gautier V."/>
            <person name="Ament-velasquez S.L."/>
            <person name="Kruys A."/>
            <person name="Hutchinson M.I."/>
            <person name="Powell A.J."/>
            <person name="Barry K."/>
            <person name="Miller A.N."/>
            <person name="Grigoriev I.V."/>
            <person name="Debuchy R."/>
            <person name="Gladieux P."/>
            <person name="Thoren M.H."/>
            <person name="Johannesson H."/>
        </authorList>
    </citation>
    <scope>NUCLEOTIDE SEQUENCE</scope>
    <source>
        <strain evidence="7">FGSC 1904</strain>
    </source>
</reference>
<dbReference type="FunFam" id="3.30.40.10:FF:000747">
    <property type="entry name" value="Histone deacetylase complex subunit, putative"/>
    <property type="match status" value="1"/>
</dbReference>
<feature type="compositionally biased region" description="Low complexity" evidence="5">
    <location>
        <begin position="387"/>
        <end position="399"/>
    </location>
</feature>
<evidence type="ECO:0000256" key="4">
    <source>
        <dbReference type="PROSITE-ProRule" id="PRU00146"/>
    </source>
</evidence>
<feature type="region of interest" description="Disordered" evidence="5">
    <location>
        <begin position="141"/>
        <end position="185"/>
    </location>
</feature>
<evidence type="ECO:0000313" key="8">
    <source>
        <dbReference type="Proteomes" id="UP001281003"/>
    </source>
</evidence>
<feature type="compositionally biased region" description="Low complexity" evidence="5">
    <location>
        <begin position="465"/>
        <end position="476"/>
    </location>
</feature>
<dbReference type="SMART" id="SM00249">
    <property type="entry name" value="PHD"/>
    <property type="match status" value="2"/>
</dbReference>
<keyword evidence="1" id="KW-0479">Metal-binding</keyword>
<dbReference type="GO" id="GO:0032221">
    <property type="term" value="C:Rpd3S complex"/>
    <property type="evidence" value="ECO:0007669"/>
    <property type="project" value="TreeGrafter"/>
</dbReference>
<dbReference type="InterPro" id="IPR013083">
    <property type="entry name" value="Znf_RING/FYVE/PHD"/>
</dbReference>
<dbReference type="PROSITE" id="PS50016">
    <property type="entry name" value="ZF_PHD_2"/>
    <property type="match status" value="1"/>
</dbReference>
<accession>A0AAE0PFT5</accession>
<keyword evidence="2 4" id="KW-0863">Zinc-finger</keyword>
<feature type="region of interest" description="Disordered" evidence="5">
    <location>
        <begin position="1204"/>
        <end position="1223"/>
    </location>
</feature>
<dbReference type="SUPFAM" id="SSF57903">
    <property type="entry name" value="FYVE/PHD zinc finger"/>
    <property type="match status" value="2"/>
</dbReference>
<feature type="compositionally biased region" description="Polar residues" evidence="5">
    <location>
        <begin position="920"/>
        <end position="930"/>
    </location>
</feature>
<evidence type="ECO:0000256" key="3">
    <source>
        <dbReference type="ARBA" id="ARBA00022833"/>
    </source>
</evidence>
<feature type="region of interest" description="Disordered" evidence="5">
    <location>
        <begin position="1324"/>
        <end position="1409"/>
    </location>
</feature>
<dbReference type="GO" id="GO:0008270">
    <property type="term" value="F:zinc ion binding"/>
    <property type="evidence" value="ECO:0007669"/>
    <property type="project" value="UniProtKB-KW"/>
</dbReference>
<dbReference type="PANTHER" id="PTHR47636:SF1">
    <property type="entry name" value="TRANSCRIPTIONAL REGULATORY PROTEIN RCO1"/>
    <property type="match status" value="1"/>
</dbReference>
<dbReference type="InterPro" id="IPR052819">
    <property type="entry name" value="Chromatin_regulatory_protein"/>
</dbReference>
<dbReference type="InterPro" id="IPR001965">
    <property type="entry name" value="Znf_PHD"/>
</dbReference>
<dbReference type="InterPro" id="IPR019786">
    <property type="entry name" value="Zinc_finger_PHD-type_CS"/>
</dbReference>
<dbReference type="CDD" id="cd15534">
    <property type="entry name" value="PHD2_PHF12_Rco1"/>
    <property type="match status" value="1"/>
</dbReference>
<reference evidence="7" key="1">
    <citation type="journal article" date="2023" name="Mol. Phylogenet. Evol.">
        <title>Genome-scale phylogeny and comparative genomics of the fungal order Sordariales.</title>
        <authorList>
            <person name="Hensen N."/>
            <person name="Bonometti L."/>
            <person name="Westerberg I."/>
            <person name="Brannstrom I.O."/>
            <person name="Guillou S."/>
            <person name="Cros-Aarteil S."/>
            <person name="Calhoun S."/>
            <person name="Haridas S."/>
            <person name="Kuo A."/>
            <person name="Mondo S."/>
            <person name="Pangilinan J."/>
            <person name="Riley R."/>
            <person name="LaButti K."/>
            <person name="Andreopoulos B."/>
            <person name="Lipzen A."/>
            <person name="Chen C."/>
            <person name="Yan M."/>
            <person name="Daum C."/>
            <person name="Ng V."/>
            <person name="Clum A."/>
            <person name="Steindorff A."/>
            <person name="Ohm R.A."/>
            <person name="Martin F."/>
            <person name="Silar P."/>
            <person name="Natvig D.O."/>
            <person name="Lalanne C."/>
            <person name="Gautier V."/>
            <person name="Ament-Velasquez S.L."/>
            <person name="Kruys A."/>
            <person name="Hutchinson M.I."/>
            <person name="Powell A.J."/>
            <person name="Barry K."/>
            <person name="Miller A.N."/>
            <person name="Grigoriev I.V."/>
            <person name="Debuchy R."/>
            <person name="Gladieux P."/>
            <person name="Hiltunen Thoren M."/>
            <person name="Johannesson H."/>
        </authorList>
    </citation>
    <scope>NUCLEOTIDE SEQUENCE</scope>
    <source>
        <strain evidence="7">FGSC 1904</strain>
    </source>
</reference>
<evidence type="ECO:0000259" key="6">
    <source>
        <dbReference type="PROSITE" id="PS50016"/>
    </source>
</evidence>
<dbReference type="Proteomes" id="UP001281003">
    <property type="component" value="Unassembled WGS sequence"/>
</dbReference>
<feature type="domain" description="PHD-type" evidence="6">
    <location>
        <begin position="938"/>
        <end position="986"/>
    </location>
</feature>
<feature type="compositionally biased region" description="Polar residues" evidence="5">
    <location>
        <begin position="1211"/>
        <end position="1223"/>
    </location>
</feature>
<dbReference type="PROSITE" id="PS01359">
    <property type="entry name" value="ZF_PHD_1"/>
    <property type="match status" value="1"/>
</dbReference>
<feature type="compositionally biased region" description="Low complexity" evidence="5">
    <location>
        <begin position="618"/>
        <end position="633"/>
    </location>
</feature>
<dbReference type="InterPro" id="IPR011011">
    <property type="entry name" value="Znf_FYVE_PHD"/>
</dbReference>